<reference evidence="1 2" key="1">
    <citation type="submission" date="2019-03" db="EMBL/GenBank/DDBJ databases">
        <title>Genomic analyses of the natural microbiome of Caenorhabditis elegans.</title>
        <authorList>
            <person name="Samuel B."/>
        </authorList>
    </citation>
    <scope>NUCLEOTIDE SEQUENCE [LARGE SCALE GENOMIC DNA]</scope>
    <source>
        <strain evidence="1 2">JUb89</strain>
    </source>
</reference>
<protein>
    <submittedName>
        <fullName evidence="1">Uncharacterized protein</fullName>
    </submittedName>
</protein>
<dbReference type="Proteomes" id="UP000294963">
    <property type="component" value="Unassembled WGS sequence"/>
</dbReference>
<dbReference type="EMBL" id="SLVJ01000019">
    <property type="protein sequence ID" value="TCM63816.1"/>
    <property type="molecule type" value="Genomic_DNA"/>
</dbReference>
<comment type="caution">
    <text evidence="1">The sequence shown here is derived from an EMBL/GenBank/DDBJ whole genome shotgun (WGS) entry which is preliminary data.</text>
</comment>
<gene>
    <name evidence="1" type="ORF">EC844_11930</name>
</gene>
<dbReference type="AlphaFoldDB" id="A0A4R1XK71"/>
<proteinExistence type="predicted"/>
<name>A0A4R1XK71_ACICA</name>
<evidence type="ECO:0000313" key="2">
    <source>
        <dbReference type="Proteomes" id="UP000294963"/>
    </source>
</evidence>
<dbReference type="OrthoDB" id="8614104at2"/>
<evidence type="ECO:0000313" key="1">
    <source>
        <dbReference type="EMBL" id="TCM63816.1"/>
    </source>
</evidence>
<accession>A0A4R1XK71</accession>
<organism evidence="1 2">
    <name type="scientific">Acinetobacter calcoaceticus</name>
    <dbReference type="NCBI Taxonomy" id="471"/>
    <lineage>
        <taxon>Bacteria</taxon>
        <taxon>Pseudomonadati</taxon>
        <taxon>Pseudomonadota</taxon>
        <taxon>Gammaproteobacteria</taxon>
        <taxon>Moraxellales</taxon>
        <taxon>Moraxellaceae</taxon>
        <taxon>Acinetobacter</taxon>
        <taxon>Acinetobacter calcoaceticus/baumannii complex</taxon>
    </lineage>
</organism>
<sequence>MELPLTSIETWKVLGFDWVKLIGVLDGRSCLICACLDGTVVKVAEANRLAKTHNDCRCCLVGCDEDGDIPGLRPFVMHHKPVKNIPKDQRDGRIGQVDANTMFVNWFDKCHPEFQLEYLDEFRFNLYKNHGYKLTDFVDMENLRILENHEIKKAP</sequence>
<keyword evidence="2" id="KW-1185">Reference proteome</keyword>